<comment type="caution">
    <text evidence="4">The sequence shown here is derived from an EMBL/GenBank/DDBJ whole genome shotgun (WGS) entry which is preliminary data.</text>
</comment>
<dbReference type="GO" id="GO:0004776">
    <property type="term" value="F:succinate-CoA ligase (GDP-forming) activity"/>
    <property type="evidence" value="ECO:0007669"/>
    <property type="project" value="TreeGrafter"/>
</dbReference>
<protein>
    <submittedName>
        <fullName evidence="4">Acyl-CoA synthetase FdrA</fullName>
    </submittedName>
</protein>
<evidence type="ECO:0000259" key="2">
    <source>
        <dbReference type="Pfam" id="PF00549"/>
    </source>
</evidence>
<dbReference type="Pfam" id="PF00549">
    <property type="entry name" value="Ligase_CoA"/>
    <property type="match status" value="1"/>
</dbReference>
<dbReference type="NCBIfam" id="NF004760">
    <property type="entry name" value="PRK06091.1"/>
    <property type="match status" value="1"/>
</dbReference>
<dbReference type="AlphaFoldDB" id="A0A3A3GL68"/>
<dbReference type="GO" id="GO:0005829">
    <property type="term" value="C:cytosol"/>
    <property type="evidence" value="ECO:0007669"/>
    <property type="project" value="TreeGrafter"/>
</dbReference>
<gene>
    <name evidence="4" type="primary">fdrA</name>
    <name evidence="4" type="ORF">DQX05_14800</name>
</gene>
<dbReference type="GO" id="GO:0009361">
    <property type="term" value="C:succinate-CoA ligase complex (ADP-forming)"/>
    <property type="evidence" value="ECO:0007669"/>
    <property type="project" value="TreeGrafter"/>
</dbReference>
<dbReference type="SUPFAM" id="SSF52210">
    <property type="entry name" value="Succinyl-CoA synthetase domains"/>
    <property type="match status" value="2"/>
</dbReference>
<dbReference type="PANTHER" id="PTHR11117:SF24">
    <property type="entry name" value="PROTEIN FDRA"/>
    <property type="match status" value="1"/>
</dbReference>
<dbReference type="GO" id="GO:0006099">
    <property type="term" value="P:tricarboxylic acid cycle"/>
    <property type="evidence" value="ECO:0007669"/>
    <property type="project" value="TreeGrafter"/>
</dbReference>
<dbReference type="InterPro" id="IPR036291">
    <property type="entry name" value="NAD(P)-bd_dom_sf"/>
</dbReference>
<dbReference type="Proteomes" id="UP000266177">
    <property type="component" value="Unassembled WGS sequence"/>
</dbReference>
<evidence type="ECO:0000313" key="4">
    <source>
        <dbReference type="EMBL" id="RJG23137.1"/>
    </source>
</evidence>
<organism evidence="4 5">
    <name type="scientific">Paenibacillus thiaminolyticus</name>
    <name type="common">Bacillus thiaminolyticus</name>
    <dbReference type="NCBI Taxonomy" id="49283"/>
    <lineage>
        <taxon>Bacteria</taxon>
        <taxon>Bacillati</taxon>
        <taxon>Bacillota</taxon>
        <taxon>Bacilli</taxon>
        <taxon>Bacillales</taxon>
        <taxon>Paenibacillaceae</taxon>
        <taxon>Paenibacillus</taxon>
    </lineage>
</organism>
<dbReference type="Gene3D" id="3.40.50.720">
    <property type="entry name" value="NAD(P)-binding Rossmann-like Domain"/>
    <property type="match status" value="1"/>
</dbReference>
<dbReference type="Pfam" id="PF02629">
    <property type="entry name" value="CoA_binding"/>
    <property type="match status" value="1"/>
</dbReference>
<feature type="region of interest" description="Disordered" evidence="1">
    <location>
        <begin position="505"/>
        <end position="524"/>
    </location>
</feature>
<reference evidence="4 5" key="1">
    <citation type="submission" date="2018-09" db="EMBL/GenBank/DDBJ databases">
        <title>Paenibacillus SK2017-BO5.</title>
        <authorList>
            <person name="Piskunova J.V."/>
            <person name="Dubiley S.A."/>
            <person name="Severinov K.V."/>
        </authorList>
    </citation>
    <scope>NUCLEOTIDE SEQUENCE [LARGE SCALE GENOMIC DNA]</scope>
    <source>
        <strain evidence="4 5">BO5</strain>
    </source>
</reference>
<proteinExistence type="predicted"/>
<feature type="domain" description="ATP-citrate synthase/succinyl-CoA ligase C-terminal" evidence="2">
    <location>
        <begin position="343"/>
        <end position="497"/>
    </location>
</feature>
<dbReference type="Gene3D" id="3.40.50.261">
    <property type="entry name" value="Succinyl-CoA synthetase domains"/>
    <property type="match status" value="2"/>
</dbReference>
<dbReference type="RefSeq" id="WP_119794345.1">
    <property type="nucleotide sequence ID" value="NZ_QYZD01000012.1"/>
</dbReference>
<evidence type="ECO:0000313" key="5">
    <source>
        <dbReference type="Proteomes" id="UP000266177"/>
    </source>
</evidence>
<accession>A0A3A3GL68</accession>
<dbReference type="SUPFAM" id="SSF51735">
    <property type="entry name" value="NAD(P)-binding Rossmann-fold domains"/>
    <property type="match status" value="1"/>
</dbReference>
<dbReference type="GO" id="GO:0004775">
    <property type="term" value="F:succinate-CoA ligase (ADP-forming) activity"/>
    <property type="evidence" value="ECO:0007669"/>
    <property type="project" value="TreeGrafter"/>
</dbReference>
<dbReference type="EMBL" id="QYZD01000012">
    <property type="protein sequence ID" value="RJG23137.1"/>
    <property type="molecule type" value="Genomic_DNA"/>
</dbReference>
<dbReference type="InterPro" id="IPR005811">
    <property type="entry name" value="SUCC_ACL_C"/>
</dbReference>
<feature type="compositionally biased region" description="Low complexity" evidence="1">
    <location>
        <begin position="505"/>
        <end position="516"/>
    </location>
</feature>
<dbReference type="InterPro" id="IPR003781">
    <property type="entry name" value="CoA-bd"/>
</dbReference>
<feature type="domain" description="CoA-binding" evidence="3">
    <location>
        <begin position="190"/>
        <end position="284"/>
    </location>
</feature>
<dbReference type="PANTHER" id="PTHR11117">
    <property type="entry name" value="SUCCINYL-COA LIGASE SUBUNIT ALPHA"/>
    <property type="match status" value="1"/>
</dbReference>
<name>A0A3A3GL68_PANTH</name>
<dbReference type="InterPro" id="IPR016102">
    <property type="entry name" value="Succinyl-CoA_synth-like"/>
</dbReference>
<dbReference type="OrthoDB" id="6193532at2"/>
<evidence type="ECO:0000256" key="1">
    <source>
        <dbReference type="SAM" id="MobiDB-lite"/>
    </source>
</evidence>
<sequence>MLKTIIKENVYQDSVSLMLLTNKLSAMEGINRISVMMGTPANLDIFRNTGLYTPELERAKPNDICIVIDTEQTEKVTEVLNEIDSFLKNQALAGAKNDYDKVRTWDRAMQLLPDANLALLSIPGEYVADEAHKALDKGLHVFIFSDNVSEADELALKRKAKEKGLLVMGPDCGTGILAGVPIAFANVISKGNIGIVGASGTGIQEVSTIIDRLGGGVSHAIGTGGRDLSESIGALTMLDGIAALEADANTELIVVISKPPALEVKKKVTAFLQSLSKPSVAIFTGEKPLEPEGNVHYAYTLEDTAVMAVQLAYGSTPASPGTQGTGVEGDHALQSGQSYIKGLYSGGTLATEAAMLVREAFGIPASLKHEDGYIFKDQGHEIIDLGDDIYTKGRPHPMIDPSTRKELIGKMAKDPDTAVILFDVVLGYGSHEDMAGELIPSIRNALVHASGEGRTVYFVCSVCGTDQDPQNYGEQRRKLEEAGIIVEDSNVQAVKRALQLVGKSVPSSPAFSASPAGARHGSPNGIAVPEATAKLLSGKPRVINLGLASFADTIHRYEGKVVQFDWRPVAGGNKKLANILSKLK</sequence>
<evidence type="ECO:0000259" key="3">
    <source>
        <dbReference type="Pfam" id="PF02629"/>
    </source>
</evidence>